<protein>
    <submittedName>
        <fullName evidence="1">Uncharacterized protein</fullName>
    </submittedName>
</protein>
<gene>
    <name evidence="1" type="ORF">L201_002104</name>
</gene>
<name>A0AAX4JP99_9TREE</name>
<dbReference type="EMBL" id="CP144099">
    <property type="protein sequence ID" value="WWC87217.1"/>
    <property type="molecule type" value="Genomic_DNA"/>
</dbReference>
<sequence length="696" mass="78780">MTAFIPNNVEKMLSAMADVISMGNMTLFEIQASGEASDRGDLRHHLLSCFIDDEDEDQELLDITSSWYNGLSEEHREWVLQLRSLRPPLISISGDMSEDHQIQNIDDCDEFDSLPLSADDGPIILHVEVRWNDMFGGEFTTTYLHEKNMETPILAACLDKAEAYAVRVLKVGITSANLNSNQLENECRGIISGKFSVTDVTVQEFELYSTFRQLVQQAATGAFAGAAQENQVLTIRVMLTVQLSSGTTFHVGFEQGVVVGRDRGVRLATGQALHYSIVPKYRRWQESPFWVLSSYAAYKVQPDGQRKTLSAINPFYTGGDFVLPQRNNRHYNDTVDILDAAIRKFEDLTGFKPIDISLMLFGCYADGGRTPTSFHYFTFIGMALLGQALPQRRNLKPNKMRAWMLKHSRRYSATAAQFARRKTVCDQFIARDQEWMEEHDGPALTRATDLLARFNEPKETALVAFFDIDENQTAPIRTSVTWAADDDRAIGRRILNEAAQSNVAPFDVMQIQEDDWKSWYTFLAAGTEESGERYDAVTHIGQKIVDAFPRARFHGKQLRELAKQLPDVLWSHQVRIEGNTYTVNDKYYTDKEFLKAAICLYICGEQPYDPENNEGGYPAGVYYVMKQALPHRTVKGLKSMVTETQYDKVKLCYDILLEEIEDQGLALFGGNGGLPENIERLMRDMGLGPVERPDEE</sequence>
<dbReference type="GeneID" id="91092776"/>
<reference evidence="1 2" key="1">
    <citation type="submission" date="2024-01" db="EMBL/GenBank/DDBJ databases">
        <title>Comparative genomics of Cryptococcus and Kwoniella reveals pathogenesis evolution and contrasting modes of karyotype evolution via chromosome fusion or intercentromeric recombination.</title>
        <authorList>
            <person name="Coelho M.A."/>
            <person name="David-Palma M."/>
            <person name="Shea T."/>
            <person name="Bowers K."/>
            <person name="McGinley-Smith S."/>
            <person name="Mohammad A.W."/>
            <person name="Gnirke A."/>
            <person name="Yurkov A.M."/>
            <person name="Nowrousian M."/>
            <person name="Sun S."/>
            <person name="Cuomo C.A."/>
            <person name="Heitman J."/>
        </authorList>
    </citation>
    <scope>NUCLEOTIDE SEQUENCE [LARGE SCALE GENOMIC DNA]</scope>
    <source>
        <strain evidence="1 2">CBS 6074</strain>
    </source>
</reference>
<dbReference type="RefSeq" id="XP_066073980.1">
    <property type="nucleotide sequence ID" value="XM_066217883.1"/>
</dbReference>
<evidence type="ECO:0000313" key="1">
    <source>
        <dbReference type="EMBL" id="WWC87217.1"/>
    </source>
</evidence>
<proteinExistence type="predicted"/>
<organism evidence="1 2">
    <name type="scientific">Kwoniella dendrophila CBS 6074</name>
    <dbReference type="NCBI Taxonomy" id="1295534"/>
    <lineage>
        <taxon>Eukaryota</taxon>
        <taxon>Fungi</taxon>
        <taxon>Dikarya</taxon>
        <taxon>Basidiomycota</taxon>
        <taxon>Agaricomycotina</taxon>
        <taxon>Tremellomycetes</taxon>
        <taxon>Tremellales</taxon>
        <taxon>Cryptococcaceae</taxon>
        <taxon>Kwoniella</taxon>
    </lineage>
</organism>
<evidence type="ECO:0000313" key="2">
    <source>
        <dbReference type="Proteomes" id="UP001355207"/>
    </source>
</evidence>
<keyword evidence="2" id="KW-1185">Reference proteome</keyword>
<dbReference type="Proteomes" id="UP001355207">
    <property type="component" value="Chromosome 2"/>
</dbReference>
<dbReference type="AlphaFoldDB" id="A0AAX4JP99"/>
<accession>A0AAX4JP99</accession>